<dbReference type="Pfam" id="PF13699">
    <property type="entry name" value="eCIS_core"/>
    <property type="match status" value="1"/>
</dbReference>
<dbReference type="InterPro" id="IPR011009">
    <property type="entry name" value="Kinase-like_dom_sf"/>
</dbReference>
<protein>
    <submittedName>
        <fullName evidence="3">DUF4157 domain-containing protein</fullName>
    </submittedName>
</protein>
<evidence type="ECO:0000256" key="1">
    <source>
        <dbReference type="SAM" id="MobiDB-lite"/>
    </source>
</evidence>
<feature type="domain" description="eCIS core" evidence="2">
    <location>
        <begin position="101"/>
        <end position="166"/>
    </location>
</feature>
<evidence type="ECO:0000313" key="3">
    <source>
        <dbReference type="EMBL" id="BDS10535.1"/>
    </source>
</evidence>
<dbReference type="KEGG" id="aup:AsAng_0012430"/>
<feature type="compositionally biased region" description="Basic and acidic residues" evidence="1">
    <location>
        <begin position="1"/>
        <end position="13"/>
    </location>
</feature>
<keyword evidence="4" id="KW-1185">Reference proteome</keyword>
<evidence type="ECO:0000259" key="2">
    <source>
        <dbReference type="Pfam" id="PF13699"/>
    </source>
</evidence>
<dbReference type="EMBL" id="AP026867">
    <property type="protein sequence ID" value="BDS10535.1"/>
    <property type="molecule type" value="Genomic_DNA"/>
</dbReference>
<dbReference type="Proteomes" id="UP001060919">
    <property type="component" value="Chromosome"/>
</dbReference>
<reference evidence="3" key="1">
    <citation type="submission" date="2022-09" db="EMBL/GenBank/DDBJ databases">
        <title>Aureispira anguillicida sp. nov., isolated from Leptocephalus of Japanese eel Anguilla japonica.</title>
        <authorList>
            <person name="Yuasa K."/>
            <person name="Mekata T."/>
            <person name="Ikunari K."/>
        </authorList>
    </citation>
    <scope>NUCLEOTIDE SEQUENCE</scope>
    <source>
        <strain evidence="3">EL160426</strain>
    </source>
</reference>
<evidence type="ECO:0000313" key="4">
    <source>
        <dbReference type="Proteomes" id="UP001060919"/>
    </source>
</evidence>
<dbReference type="AlphaFoldDB" id="A0A915YCG4"/>
<gene>
    <name evidence="3" type="ORF">AsAng_0012430</name>
</gene>
<feature type="region of interest" description="Disordered" evidence="1">
    <location>
        <begin position="1"/>
        <end position="103"/>
    </location>
</feature>
<accession>A0A915YCG4</accession>
<dbReference type="RefSeq" id="WP_264791835.1">
    <property type="nucleotide sequence ID" value="NZ_AP026867.1"/>
</dbReference>
<name>A0A915YCG4_9BACT</name>
<sequence>MYSHLNKNEENKHKSISSDPVQKQGENDYTDFVDNSPEAKQAAQLQAMADDSPEAKQAAQLQAMADNSPEAKEAARLQTMADKNSEAEQPIAPNKPNNTGLPDDLKTGIENLSGYSMDDVKVHYNSDKPAQLGAHAYAQGTDIYLASGQEKHLPHEAWHVVQQMQGRVKPTVTTENGVGVNDDGGLEKEADVMGGQANFKGLDIKKDQNIKPIKKSNIQRGKSLAIQRRIIVGNTNNDFFTKYLGSGDQGDVYETNNGHVAKTGIKASLEAELTFTKKARNGFIEENQHVPIIEQIGVFELKQNEVDIDIDNEILRAGQDSEAAPRELTPYCLLMEKLSPLEEVKTRQNRITDRTSEIDEIIKYEVDICIEIMKMREQIIKKGRVIHNDLAHKNVGKRDGKLVALDFGAAKDLPIDIDTLEYDQDVKDSWDKTVSRVKKLCGYKSWKDRISFPNEQTLKGLVEERASKGKEWDFVKVELIKVLNNGIDNLIEKDRTINE</sequence>
<proteinExistence type="predicted"/>
<dbReference type="InterPro" id="IPR025295">
    <property type="entry name" value="eCIS_core_dom"/>
</dbReference>
<dbReference type="SUPFAM" id="SSF56112">
    <property type="entry name" value="Protein kinase-like (PK-like)"/>
    <property type="match status" value="1"/>
</dbReference>
<organism evidence="3 4">
    <name type="scientific">Aureispira anguillae</name>
    <dbReference type="NCBI Taxonomy" id="2864201"/>
    <lineage>
        <taxon>Bacteria</taxon>
        <taxon>Pseudomonadati</taxon>
        <taxon>Bacteroidota</taxon>
        <taxon>Saprospiria</taxon>
        <taxon>Saprospirales</taxon>
        <taxon>Saprospiraceae</taxon>
        <taxon>Aureispira</taxon>
    </lineage>
</organism>